<protein>
    <submittedName>
        <fullName evidence="1">Expressed protein</fullName>
    </submittedName>
</protein>
<organism evidence="1 2">
    <name type="scientific">Phakopsora pachyrhizi</name>
    <name type="common">Asian soybean rust disease fungus</name>
    <dbReference type="NCBI Taxonomy" id="170000"/>
    <lineage>
        <taxon>Eukaryota</taxon>
        <taxon>Fungi</taxon>
        <taxon>Dikarya</taxon>
        <taxon>Basidiomycota</taxon>
        <taxon>Pucciniomycotina</taxon>
        <taxon>Pucciniomycetes</taxon>
        <taxon>Pucciniales</taxon>
        <taxon>Phakopsoraceae</taxon>
        <taxon>Phakopsora</taxon>
    </lineage>
</organism>
<keyword evidence="2" id="KW-1185">Reference proteome</keyword>
<evidence type="ECO:0000313" key="1">
    <source>
        <dbReference type="EMBL" id="CAH7666928.1"/>
    </source>
</evidence>
<dbReference type="Proteomes" id="UP001153365">
    <property type="component" value="Unassembled WGS sequence"/>
</dbReference>
<sequence>MIKSNSIYALVGLIPIVWVLLPMTCKSAMVFHTLREPPIGKMPQELSGCKMEILSNKNFKESEYKAGESLASRKSTDVQNVLDEHLNSAMESTKKKTPVNRNSIIFDDGNARANDFISASRAEHITSKELGDLFENYMREGKDKIIKPEIMLREIAFGFSRFSKRVIQLPSGPLSKVLLSEENLKLIPDSIAFYVKNLKEEKFESFIGYVIGNELNRLNDLYLNDFFGQLSIEFSKPGFYSSLKELKTDDSKSLAQGLFSYFSSAPVGKGENLEVAKEKYLLVYRIIDSLSHDGPIFATSFQEQARDRAAFEKFNIISKIQKLTDKINNSGKTAEDKLLQEALELSDKLFDIESNVSEQTHAELLSTWTDSTVVNRIIRDFDEKLYKQIDFDDDADFYATHSQNIKHAIKAV</sequence>
<name>A0AAV0AGV4_PHAPC</name>
<dbReference type="EMBL" id="CALTRL010000177">
    <property type="protein sequence ID" value="CAH7666928.1"/>
    <property type="molecule type" value="Genomic_DNA"/>
</dbReference>
<proteinExistence type="predicted"/>
<reference evidence="1" key="1">
    <citation type="submission" date="2022-06" db="EMBL/GenBank/DDBJ databases">
        <authorList>
            <consortium name="SYNGENTA / RWTH Aachen University"/>
        </authorList>
    </citation>
    <scope>NUCLEOTIDE SEQUENCE</scope>
</reference>
<dbReference type="AlphaFoldDB" id="A0AAV0AGV4"/>
<accession>A0AAV0AGV4</accession>
<gene>
    <name evidence="1" type="ORF">PPACK8108_LOCUS1293</name>
</gene>
<comment type="caution">
    <text evidence="1">The sequence shown here is derived from an EMBL/GenBank/DDBJ whole genome shotgun (WGS) entry which is preliminary data.</text>
</comment>
<evidence type="ECO:0000313" key="2">
    <source>
        <dbReference type="Proteomes" id="UP001153365"/>
    </source>
</evidence>